<dbReference type="InterPro" id="IPR011545">
    <property type="entry name" value="DEAD/DEAH_box_helicase_dom"/>
</dbReference>
<dbReference type="InterPro" id="IPR052511">
    <property type="entry name" value="ATP-dep_Helicase"/>
</dbReference>
<dbReference type="GO" id="GO:0004386">
    <property type="term" value="F:helicase activity"/>
    <property type="evidence" value="ECO:0007669"/>
    <property type="project" value="UniProtKB-KW"/>
</dbReference>
<evidence type="ECO:0000313" key="6">
    <source>
        <dbReference type="Proteomes" id="UP000199169"/>
    </source>
</evidence>
<dbReference type="InterPro" id="IPR014001">
    <property type="entry name" value="Helicase_ATP-bd"/>
</dbReference>
<keyword evidence="2" id="KW-0067">ATP-binding</keyword>
<dbReference type="InterPro" id="IPR027417">
    <property type="entry name" value="P-loop_NTPase"/>
</dbReference>
<evidence type="ECO:0000259" key="3">
    <source>
        <dbReference type="PROSITE" id="PS51192"/>
    </source>
</evidence>
<dbReference type="GO" id="GO:0003677">
    <property type="term" value="F:DNA binding"/>
    <property type="evidence" value="ECO:0007669"/>
    <property type="project" value="TreeGrafter"/>
</dbReference>
<dbReference type="Gene3D" id="3.40.50.300">
    <property type="entry name" value="P-loop containing nucleotide triphosphate hydrolases"/>
    <property type="match status" value="2"/>
</dbReference>
<dbReference type="GO" id="GO:0016887">
    <property type="term" value="F:ATP hydrolysis activity"/>
    <property type="evidence" value="ECO:0007669"/>
    <property type="project" value="TreeGrafter"/>
</dbReference>
<dbReference type="InterPro" id="IPR001650">
    <property type="entry name" value="Helicase_C-like"/>
</dbReference>
<dbReference type="PROSITE" id="PS51194">
    <property type="entry name" value="HELICASE_CTER"/>
    <property type="match status" value="1"/>
</dbReference>
<keyword evidence="5" id="KW-0347">Helicase</keyword>
<evidence type="ECO:0000256" key="1">
    <source>
        <dbReference type="ARBA" id="ARBA00022741"/>
    </source>
</evidence>
<feature type="domain" description="Helicase C-terminal" evidence="4">
    <location>
        <begin position="235"/>
        <end position="393"/>
    </location>
</feature>
<feature type="domain" description="Helicase ATP-binding" evidence="3">
    <location>
        <begin position="34"/>
        <end position="213"/>
    </location>
</feature>
<evidence type="ECO:0000313" key="5">
    <source>
        <dbReference type="EMBL" id="SBT06403.1"/>
    </source>
</evidence>
<reference evidence="5 6" key="1">
    <citation type="submission" date="2016-06" db="EMBL/GenBank/DDBJ databases">
        <authorList>
            <person name="Kjaerup R.B."/>
            <person name="Dalgaard T.S."/>
            <person name="Juul-Madsen H.R."/>
        </authorList>
    </citation>
    <scope>NUCLEOTIDE SEQUENCE [LARGE SCALE GENOMIC DNA]</scope>
    <source>
        <strain evidence="5">3</strain>
    </source>
</reference>
<protein>
    <submittedName>
        <fullName evidence="5">DEAD/DEAH box helicase domain protein</fullName>
    </submittedName>
</protein>
<gene>
    <name evidence="5" type="ORF">ACCAA_330005</name>
</gene>
<dbReference type="GO" id="GO:0005524">
    <property type="term" value="F:ATP binding"/>
    <property type="evidence" value="ECO:0007669"/>
    <property type="project" value="UniProtKB-KW"/>
</dbReference>
<dbReference type="RefSeq" id="WP_245754529.1">
    <property type="nucleotide sequence ID" value="NZ_FLQX01000109.1"/>
</dbReference>
<evidence type="ECO:0000256" key="2">
    <source>
        <dbReference type="ARBA" id="ARBA00022840"/>
    </source>
</evidence>
<dbReference type="Pfam" id="PF00271">
    <property type="entry name" value="Helicase_C"/>
    <property type="match status" value="1"/>
</dbReference>
<dbReference type="SUPFAM" id="SSF52540">
    <property type="entry name" value="P-loop containing nucleoside triphosphate hydrolases"/>
    <property type="match status" value="1"/>
</dbReference>
<accession>A0A1A8XR15</accession>
<proteinExistence type="predicted"/>
<keyword evidence="1" id="KW-0547">Nucleotide-binding</keyword>
<organism evidence="5 6">
    <name type="scientific">Candidatus Accumulibacter aalborgensis</name>
    <dbReference type="NCBI Taxonomy" id="1860102"/>
    <lineage>
        <taxon>Bacteria</taxon>
        <taxon>Pseudomonadati</taxon>
        <taxon>Pseudomonadota</taxon>
        <taxon>Betaproteobacteria</taxon>
        <taxon>Candidatus Accumulibacter</taxon>
    </lineage>
</organism>
<keyword evidence="6" id="KW-1185">Reference proteome</keyword>
<evidence type="ECO:0000259" key="4">
    <source>
        <dbReference type="PROSITE" id="PS51194"/>
    </source>
</evidence>
<dbReference type="PROSITE" id="PS51192">
    <property type="entry name" value="HELICASE_ATP_BIND_1"/>
    <property type="match status" value="1"/>
</dbReference>
<dbReference type="SMART" id="SM00487">
    <property type="entry name" value="DEXDc"/>
    <property type="match status" value="1"/>
</dbReference>
<dbReference type="STRING" id="1860102.ACCAA_330005"/>
<dbReference type="PANTHER" id="PTHR47962:SF5">
    <property type="entry name" value="ATP-DEPENDENT HELICASE LHR-RELATED"/>
    <property type="match status" value="1"/>
</dbReference>
<dbReference type="Proteomes" id="UP000199169">
    <property type="component" value="Unassembled WGS sequence"/>
</dbReference>
<dbReference type="Pfam" id="PF00270">
    <property type="entry name" value="DEAD"/>
    <property type="match status" value="1"/>
</dbReference>
<name>A0A1A8XR15_9PROT</name>
<dbReference type="PANTHER" id="PTHR47962">
    <property type="entry name" value="ATP-DEPENDENT HELICASE LHR-RELATED-RELATED"/>
    <property type="match status" value="1"/>
</dbReference>
<sequence>MSLDAFERLHGALQYHIVNSMGWTGLRSTQADAVVPILDGKHCLILAPTAGGKTEAAFIPVLSRMASEEWPGPSVLYVCPIKALLNNLESRLSLYAGFVGRTVQVWHGDVGQGAKARARRSAPDILLTTPESLEGMLISTKVDRASWFGGVRVVIADELHAFAGDDRGWHLRAVIKRIEAYARLPIQRLGLSATVGNPDELLDWFAGSGERQIVGSSSVSTDADVTIDHVGSMTNAATVISRLHRGSKRLVFCDSRSKVEELGVALRSLNTRTFVSHSSLSASERRLAETAFAEEQDCVIVATSTLELGIDVGDLDYVIQIDSPSTVSSFLQRMGRAGRRTGSRRNYLFLTTTDEAFLLACAITTLWREKYVEHIAPPPLPWHMVAQQMMALVLEHPGLPRHEVVDVARTQFPDLDPVTVATAFDFMAAKGILFVSSGLASMGPEGEKLFGRAHFLDLLSAFASPMTLAARHGSIELGNVDPMAVQQQKDGPTVLLLGGRSWKVNSVEWSRRTVWVEPSDEKGKSRWLGTSRCLGFEVCQAMRRVLLKEGDAELGLSKRGTQQLDEVRDLITAPERQGSLVLEHLPSGRHRWWTFAGAAVNSALLLRLGDSGSTRVDDLWVETDADVPVPELIQQPADHSAIAAFGVRLAERSELKFAACLRFDLVAAVVARRLLDEANLCRLLTTTSPSAD</sequence>
<keyword evidence="5" id="KW-0378">Hydrolase</keyword>
<dbReference type="EMBL" id="FLQX01000109">
    <property type="protein sequence ID" value="SBT06403.1"/>
    <property type="molecule type" value="Genomic_DNA"/>
</dbReference>
<dbReference type="AlphaFoldDB" id="A0A1A8XR15"/>
<dbReference type="SMART" id="SM00490">
    <property type="entry name" value="HELICc"/>
    <property type="match status" value="1"/>
</dbReference>